<gene>
    <name evidence="4" type="ORF">V3328_02090</name>
</gene>
<dbReference type="PROSITE" id="PS50222">
    <property type="entry name" value="EF_HAND_2"/>
    <property type="match status" value="1"/>
</dbReference>
<dbReference type="SUPFAM" id="SSF47473">
    <property type="entry name" value="EF-hand"/>
    <property type="match status" value="1"/>
</dbReference>
<keyword evidence="5" id="KW-1185">Reference proteome</keyword>
<dbReference type="InterPro" id="IPR018247">
    <property type="entry name" value="EF_Hand_1_Ca_BS"/>
</dbReference>
<dbReference type="EMBL" id="JAZHOF010000001">
    <property type="protein sequence ID" value="MEJ8570249.1"/>
    <property type="molecule type" value="Genomic_DNA"/>
</dbReference>
<dbReference type="Gene3D" id="1.10.238.10">
    <property type="entry name" value="EF-hand"/>
    <property type="match status" value="1"/>
</dbReference>
<proteinExistence type="predicted"/>
<feature type="region of interest" description="Disordered" evidence="1">
    <location>
        <begin position="170"/>
        <end position="193"/>
    </location>
</feature>
<evidence type="ECO:0000256" key="2">
    <source>
        <dbReference type="SAM" id="SignalP"/>
    </source>
</evidence>
<dbReference type="Pfam" id="PF13202">
    <property type="entry name" value="EF-hand_5"/>
    <property type="match status" value="1"/>
</dbReference>
<dbReference type="AlphaFoldDB" id="A0AAW9RLH5"/>
<dbReference type="RefSeq" id="WP_340327982.1">
    <property type="nucleotide sequence ID" value="NZ_JAZHOF010000001.1"/>
</dbReference>
<organism evidence="4 5">
    <name type="scientific">Microbaculum marinum</name>
    <dbReference type="NCBI Taxonomy" id="1764581"/>
    <lineage>
        <taxon>Bacteria</taxon>
        <taxon>Pseudomonadati</taxon>
        <taxon>Pseudomonadota</taxon>
        <taxon>Alphaproteobacteria</taxon>
        <taxon>Hyphomicrobiales</taxon>
        <taxon>Tepidamorphaceae</taxon>
        <taxon>Microbaculum</taxon>
    </lineage>
</organism>
<keyword evidence="2" id="KW-0732">Signal</keyword>
<dbReference type="InterPro" id="IPR002048">
    <property type="entry name" value="EF_hand_dom"/>
</dbReference>
<protein>
    <submittedName>
        <fullName evidence="4">EF-hand domain-containing protein</fullName>
    </submittedName>
</protein>
<comment type="caution">
    <text evidence="4">The sequence shown here is derived from an EMBL/GenBank/DDBJ whole genome shotgun (WGS) entry which is preliminary data.</text>
</comment>
<accession>A0AAW9RLH5</accession>
<feature type="compositionally biased region" description="Basic and acidic residues" evidence="1">
    <location>
        <begin position="29"/>
        <end position="41"/>
    </location>
</feature>
<reference evidence="4 5" key="1">
    <citation type="submission" date="2024-02" db="EMBL/GenBank/DDBJ databases">
        <title>Genome analysis and characterization of Microbaculum marinisediminis sp. nov., isolated from marine sediment.</title>
        <authorList>
            <person name="Du Z.-J."/>
            <person name="Ye Y.-Q."/>
            <person name="Zhang Z.-R."/>
            <person name="Yuan S.-M."/>
            <person name="Zhang X.-Y."/>
        </authorList>
    </citation>
    <scope>NUCLEOTIDE SEQUENCE [LARGE SCALE GENOMIC DNA]</scope>
    <source>
        <strain evidence="4 5">SDUM1044001</strain>
    </source>
</reference>
<dbReference type="SMART" id="SM00054">
    <property type="entry name" value="EFh"/>
    <property type="match status" value="3"/>
</dbReference>
<dbReference type="InterPro" id="IPR011992">
    <property type="entry name" value="EF-hand-dom_pair"/>
</dbReference>
<dbReference type="PROSITE" id="PS00018">
    <property type="entry name" value="EF_HAND_1"/>
    <property type="match status" value="1"/>
</dbReference>
<sequence>MKTSTSLIVALGAVMAVIGISSAVNAGSDRCERASDSECSGRYHHTRGPAGRGPGPMTGNPMFAHGMMGPMIMKRAFQLADADKDGRLTDAEIDSARTAQFDKHDANGDGRLTLEEFDSLLRELTQPVAVRAFQFLDPDGDAVITKEEFDGPTTRIVRFLDRNEDGALSIDDRPDFHRGGFSHGRYDEEDDDN</sequence>
<dbReference type="GO" id="GO:0005509">
    <property type="term" value="F:calcium ion binding"/>
    <property type="evidence" value="ECO:0007669"/>
    <property type="project" value="InterPro"/>
</dbReference>
<evidence type="ECO:0000313" key="4">
    <source>
        <dbReference type="EMBL" id="MEJ8570249.1"/>
    </source>
</evidence>
<evidence type="ECO:0000256" key="1">
    <source>
        <dbReference type="SAM" id="MobiDB-lite"/>
    </source>
</evidence>
<feature type="signal peptide" evidence="2">
    <location>
        <begin position="1"/>
        <end position="26"/>
    </location>
</feature>
<feature type="chain" id="PRO_5043409917" evidence="2">
    <location>
        <begin position="27"/>
        <end position="193"/>
    </location>
</feature>
<name>A0AAW9RLH5_9HYPH</name>
<feature type="region of interest" description="Disordered" evidence="1">
    <location>
        <begin position="27"/>
        <end position="59"/>
    </location>
</feature>
<feature type="domain" description="EF-hand" evidence="3">
    <location>
        <begin position="101"/>
        <end position="127"/>
    </location>
</feature>
<dbReference type="Proteomes" id="UP001378188">
    <property type="component" value="Unassembled WGS sequence"/>
</dbReference>
<evidence type="ECO:0000313" key="5">
    <source>
        <dbReference type="Proteomes" id="UP001378188"/>
    </source>
</evidence>
<dbReference type="Pfam" id="PF13499">
    <property type="entry name" value="EF-hand_7"/>
    <property type="match status" value="1"/>
</dbReference>
<evidence type="ECO:0000259" key="3">
    <source>
        <dbReference type="PROSITE" id="PS50222"/>
    </source>
</evidence>